<proteinExistence type="inferred from homology"/>
<dbReference type="InterPro" id="IPR008266">
    <property type="entry name" value="Tyr_kinase_AS"/>
</dbReference>
<dbReference type="PANTHER" id="PTHR48005">
    <property type="entry name" value="LEUCINE RICH REPEAT KINASE 2"/>
    <property type="match status" value="1"/>
</dbReference>
<feature type="signal peptide" evidence="24">
    <location>
        <begin position="1"/>
        <end position="21"/>
    </location>
</feature>
<comment type="similarity">
    <text evidence="19">Belongs to the polygalacturonase-inhibiting protein family.</text>
</comment>
<dbReference type="Pfam" id="PF00560">
    <property type="entry name" value="LRR_1"/>
    <property type="match status" value="2"/>
</dbReference>
<evidence type="ECO:0000256" key="9">
    <source>
        <dbReference type="ARBA" id="ARBA00022692"/>
    </source>
</evidence>
<evidence type="ECO:0000256" key="5">
    <source>
        <dbReference type="ARBA" id="ARBA00022527"/>
    </source>
</evidence>
<protein>
    <recommendedName>
        <fullName evidence="3">non-specific serine/threonine protein kinase</fullName>
        <ecNumber evidence="3">2.7.11.1</ecNumber>
    </recommendedName>
</protein>
<comment type="catalytic activity">
    <reaction evidence="21">
        <text>L-seryl-[protein] + ATP = O-phospho-L-seryl-[protein] + ADP + H(+)</text>
        <dbReference type="Rhea" id="RHEA:17989"/>
        <dbReference type="Rhea" id="RHEA-COMP:9863"/>
        <dbReference type="Rhea" id="RHEA-COMP:11604"/>
        <dbReference type="ChEBI" id="CHEBI:15378"/>
        <dbReference type="ChEBI" id="CHEBI:29999"/>
        <dbReference type="ChEBI" id="CHEBI:30616"/>
        <dbReference type="ChEBI" id="CHEBI:83421"/>
        <dbReference type="ChEBI" id="CHEBI:456216"/>
        <dbReference type="EC" id="2.7.11.1"/>
    </reaction>
</comment>
<evidence type="ECO:0000256" key="10">
    <source>
        <dbReference type="ARBA" id="ARBA00022729"/>
    </source>
</evidence>
<feature type="transmembrane region" description="Helical" evidence="23">
    <location>
        <begin position="464"/>
        <end position="483"/>
    </location>
</feature>
<evidence type="ECO:0000256" key="6">
    <source>
        <dbReference type="ARBA" id="ARBA00022553"/>
    </source>
</evidence>
<evidence type="ECO:0000256" key="11">
    <source>
        <dbReference type="ARBA" id="ARBA00022737"/>
    </source>
</evidence>
<dbReference type="InterPro" id="IPR001611">
    <property type="entry name" value="Leu-rich_rpt"/>
</dbReference>
<dbReference type="InterPro" id="IPR000719">
    <property type="entry name" value="Prot_kinase_dom"/>
</dbReference>
<keyword evidence="6" id="KW-0597">Phosphoprotein</keyword>
<dbReference type="PROSITE" id="PS50011">
    <property type="entry name" value="PROTEIN_KINASE_DOM"/>
    <property type="match status" value="1"/>
</dbReference>
<evidence type="ECO:0000256" key="14">
    <source>
        <dbReference type="ARBA" id="ARBA00022840"/>
    </source>
</evidence>
<dbReference type="Pfam" id="PF00069">
    <property type="entry name" value="Pkinase"/>
    <property type="match status" value="1"/>
</dbReference>
<evidence type="ECO:0000256" key="4">
    <source>
        <dbReference type="ARBA" id="ARBA00022512"/>
    </source>
</evidence>
<organism evidence="26 27">
    <name type="scientific">Cucurbita argyrosperma subsp. sororia</name>
    <dbReference type="NCBI Taxonomy" id="37648"/>
    <lineage>
        <taxon>Eukaryota</taxon>
        <taxon>Viridiplantae</taxon>
        <taxon>Streptophyta</taxon>
        <taxon>Embryophyta</taxon>
        <taxon>Tracheophyta</taxon>
        <taxon>Spermatophyta</taxon>
        <taxon>Magnoliopsida</taxon>
        <taxon>eudicotyledons</taxon>
        <taxon>Gunneridae</taxon>
        <taxon>Pentapetalae</taxon>
        <taxon>rosids</taxon>
        <taxon>fabids</taxon>
        <taxon>Cucurbitales</taxon>
        <taxon>Cucurbitaceae</taxon>
        <taxon>Cucurbiteae</taxon>
        <taxon>Cucurbita</taxon>
    </lineage>
</organism>
<dbReference type="SMART" id="SM00369">
    <property type="entry name" value="LRR_TYP"/>
    <property type="match status" value="4"/>
</dbReference>
<feature type="non-terminal residue" evidence="26">
    <location>
        <position position="1"/>
    </location>
</feature>
<dbReference type="GO" id="GO:0099402">
    <property type="term" value="P:plant organ development"/>
    <property type="evidence" value="ECO:0007669"/>
    <property type="project" value="UniProtKB-ARBA"/>
</dbReference>
<evidence type="ECO:0000259" key="25">
    <source>
        <dbReference type="PROSITE" id="PS50011"/>
    </source>
</evidence>
<evidence type="ECO:0000256" key="1">
    <source>
        <dbReference type="ARBA" id="ARBA00004191"/>
    </source>
</evidence>
<dbReference type="PROSITE" id="PS00109">
    <property type="entry name" value="PROTEIN_KINASE_TYR"/>
    <property type="match status" value="1"/>
</dbReference>
<keyword evidence="15 23" id="KW-1133">Transmembrane helix</keyword>
<keyword evidence="16 23" id="KW-0472">Membrane</keyword>
<dbReference type="FunFam" id="3.80.10.10:FF:000400">
    <property type="entry name" value="Nuclear pore complex protein NUP107"/>
    <property type="match status" value="1"/>
</dbReference>
<evidence type="ECO:0000313" key="26">
    <source>
        <dbReference type="EMBL" id="KAG6601686.1"/>
    </source>
</evidence>
<comment type="caution">
    <text evidence="26">The sequence shown here is derived from an EMBL/GenBank/DDBJ whole genome shotgun (WGS) entry which is preliminary data.</text>
</comment>
<comment type="subcellular location">
    <subcellularLocation>
        <location evidence="2">Membrane</location>
        <topology evidence="2">Single-pass type I membrane protein</topology>
    </subcellularLocation>
    <subcellularLocation>
        <location evidence="1">Secreted</location>
        <location evidence="1">Cell wall</location>
    </subcellularLocation>
</comment>
<feature type="chain" id="PRO_5043641620" description="non-specific serine/threonine protein kinase" evidence="24">
    <location>
        <begin position="22"/>
        <end position="848"/>
    </location>
</feature>
<evidence type="ECO:0000256" key="13">
    <source>
        <dbReference type="ARBA" id="ARBA00022777"/>
    </source>
</evidence>
<dbReference type="GO" id="GO:0009653">
    <property type="term" value="P:anatomical structure morphogenesis"/>
    <property type="evidence" value="ECO:0007669"/>
    <property type="project" value="UniProtKB-ARBA"/>
</dbReference>
<dbReference type="InterPro" id="IPR051420">
    <property type="entry name" value="Ser_Thr_Kinases_DiverseReg"/>
</dbReference>
<dbReference type="EC" id="2.7.11.1" evidence="3"/>
<dbReference type="Proteomes" id="UP000685013">
    <property type="component" value="Chromosome 4"/>
</dbReference>
<evidence type="ECO:0000256" key="24">
    <source>
        <dbReference type="SAM" id="SignalP"/>
    </source>
</evidence>
<dbReference type="InterPro" id="IPR003591">
    <property type="entry name" value="Leu-rich_rpt_typical-subtyp"/>
</dbReference>
<sequence>MPSSNLMSFLLLLCYHLLSAPFPISLEASTPSPLQLEADALQQSGWWSGRNISQHCQWKTSIICDASGSIIDIFVDWALPAGSTLHNLNFSSLPNLVSLYIFNSTLQGTIPPQIALLSNLTFLHLSRNHLTGHIPLEIGNLTNLLELHLDDNMLTGRIPLEIGNLSRLSKLRLHRNLLTGTIPLEIGKLMDLEELRLDRNMLHGTIPSQMGNFTNLFWLSLSQNMLMGTIPSTLYRLPVLSVLDISGNRLSGVIPPEIGNITNLRTLSLGDNNLTGPFPLEIKSLYRLEQIYVQNNALMGLIPSSVFQLTSLKELNLASNNFIGSIPSEITHSLQFLNASCNMLTGSIPFNLFDLISYQYWLQIDLSHNSFNGPIPSMSMGSRELHGVTMNLSYNKLTGSIPDFLIHFQHIDLSYNSLDGPLSNEFLHHFGVDVVLGNENLCGNHSQLRSCASHNHTVHKLLKILLPSLILFIVFVVCFTLYFSRKSKNTTHVTEVDSHGNVFSIWNYDGKIAYQDIIDATEDFDIKYCIGTGGFGSVYRATLPIGKVVALKKLHSSEAAKWETLTKSFQNEIEMLKELRHKNIVKLLGYCLHKRCMFLIYEYMESGSLFWVLSNDTEAEELKWNKRLNVINRVAQALSYLHHDCNMPIIHRDVTTNNILLDSNLDAFLSDFGVARFLDVESSNHTVVRGTYGYIAPELAYTTVVTEKCDVYSFGVVALETIMGKHPRELLNDLWSKTTPNIAIKELLDIRLRSPLTQNGVAQRIVVALTLAFACLHPNPTARPTMQHVSRQLLVPRPGLEISFNEILVEQILRQVTILRGSERAEVVGWTKRKFRSRGPSWYQISKS</sequence>
<evidence type="ECO:0000256" key="21">
    <source>
        <dbReference type="ARBA" id="ARBA00048679"/>
    </source>
</evidence>
<dbReference type="EMBL" id="JAGKQH010000004">
    <property type="protein sequence ID" value="KAG6601686.1"/>
    <property type="molecule type" value="Genomic_DNA"/>
</dbReference>
<evidence type="ECO:0000256" key="23">
    <source>
        <dbReference type="SAM" id="Phobius"/>
    </source>
</evidence>
<gene>
    <name evidence="26" type="primary">MIK2</name>
    <name evidence="26" type="ORF">SDJN03_06919</name>
</gene>
<keyword evidence="7" id="KW-0433">Leucine-rich repeat</keyword>
<dbReference type="GO" id="GO:0004674">
    <property type="term" value="F:protein serine/threonine kinase activity"/>
    <property type="evidence" value="ECO:0007669"/>
    <property type="project" value="UniProtKB-KW"/>
</dbReference>
<evidence type="ECO:0000256" key="7">
    <source>
        <dbReference type="ARBA" id="ARBA00022614"/>
    </source>
</evidence>
<evidence type="ECO:0000256" key="15">
    <source>
        <dbReference type="ARBA" id="ARBA00022989"/>
    </source>
</evidence>
<dbReference type="InterPro" id="IPR017441">
    <property type="entry name" value="Protein_kinase_ATP_BS"/>
</dbReference>
<evidence type="ECO:0000256" key="18">
    <source>
        <dbReference type="ARBA" id="ARBA00023180"/>
    </source>
</evidence>
<evidence type="ECO:0000256" key="22">
    <source>
        <dbReference type="PROSITE-ProRule" id="PRU10141"/>
    </source>
</evidence>
<keyword evidence="14 22" id="KW-0067">ATP-binding</keyword>
<keyword evidence="8" id="KW-0808">Transferase</keyword>
<dbReference type="PROSITE" id="PS51450">
    <property type="entry name" value="LRR"/>
    <property type="match status" value="1"/>
</dbReference>
<keyword evidence="10 24" id="KW-0732">Signal</keyword>
<keyword evidence="12 22" id="KW-0547">Nucleotide-binding</keyword>
<evidence type="ECO:0000256" key="19">
    <source>
        <dbReference type="ARBA" id="ARBA00038043"/>
    </source>
</evidence>
<dbReference type="FunFam" id="1.10.510.10:FF:000479">
    <property type="entry name" value="Leucine-rich repeat receptor-like protein kinase"/>
    <property type="match status" value="1"/>
</dbReference>
<keyword evidence="4" id="KW-0964">Secreted</keyword>
<dbReference type="FunFam" id="3.30.200.20:FF:000309">
    <property type="entry name" value="Leucine-rich repeat receptor protein kinase MSP1"/>
    <property type="match status" value="1"/>
</dbReference>
<evidence type="ECO:0000256" key="12">
    <source>
        <dbReference type="ARBA" id="ARBA00022741"/>
    </source>
</evidence>
<keyword evidence="9 23" id="KW-0812">Transmembrane</keyword>
<keyword evidence="18" id="KW-0325">Glycoprotein</keyword>
<keyword evidence="5" id="KW-0723">Serine/threonine-protein kinase</keyword>
<evidence type="ECO:0000256" key="20">
    <source>
        <dbReference type="ARBA" id="ARBA00047899"/>
    </source>
</evidence>
<dbReference type="AlphaFoldDB" id="A0AAV6NT08"/>
<evidence type="ECO:0000256" key="3">
    <source>
        <dbReference type="ARBA" id="ARBA00012513"/>
    </source>
</evidence>
<evidence type="ECO:0000256" key="2">
    <source>
        <dbReference type="ARBA" id="ARBA00004479"/>
    </source>
</evidence>
<evidence type="ECO:0000256" key="8">
    <source>
        <dbReference type="ARBA" id="ARBA00022679"/>
    </source>
</evidence>
<feature type="domain" description="Protein kinase" evidence="25">
    <location>
        <begin position="524"/>
        <end position="795"/>
    </location>
</feature>
<keyword evidence="11" id="KW-0677">Repeat</keyword>
<dbReference type="PANTHER" id="PTHR48005:SF16">
    <property type="entry name" value="MDIS1-INTERACTING RECEPTOR LIKE KINASE 2-LIKE ISOFORM X1"/>
    <property type="match status" value="1"/>
</dbReference>
<keyword evidence="13 26" id="KW-0418">Kinase</keyword>
<dbReference type="GO" id="GO:0005524">
    <property type="term" value="F:ATP binding"/>
    <property type="evidence" value="ECO:0007669"/>
    <property type="project" value="UniProtKB-UniRule"/>
</dbReference>
<dbReference type="Pfam" id="PF13855">
    <property type="entry name" value="LRR_8"/>
    <property type="match status" value="2"/>
</dbReference>
<comment type="catalytic activity">
    <reaction evidence="20">
        <text>L-threonyl-[protein] + ATP = O-phospho-L-threonyl-[protein] + ADP + H(+)</text>
        <dbReference type="Rhea" id="RHEA:46608"/>
        <dbReference type="Rhea" id="RHEA-COMP:11060"/>
        <dbReference type="Rhea" id="RHEA-COMP:11605"/>
        <dbReference type="ChEBI" id="CHEBI:15378"/>
        <dbReference type="ChEBI" id="CHEBI:30013"/>
        <dbReference type="ChEBI" id="CHEBI:30616"/>
        <dbReference type="ChEBI" id="CHEBI:61977"/>
        <dbReference type="ChEBI" id="CHEBI:456216"/>
        <dbReference type="EC" id="2.7.11.1"/>
    </reaction>
</comment>
<dbReference type="GO" id="GO:0016020">
    <property type="term" value="C:membrane"/>
    <property type="evidence" value="ECO:0007669"/>
    <property type="project" value="UniProtKB-SubCell"/>
</dbReference>
<keyword evidence="27" id="KW-1185">Reference proteome</keyword>
<keyword evidence="17 26" id="KW-0675">Receptor</keyword>
<name>A0AAV6NT08_9ROSI</name>
<dbReference type="PROSITE" id="PS00107">
    <property type="entry name" value="PROTEIN_KINASE_ATP"/>
    <property type="match status" value="1"/>
</dbReference>
<accession>A0AAV6NT08</accession>
<reference evidence="26 27" key="1">
    <citation type="journal article" date="2021" name="Hortic Res">
        <title>The domestication of Cucurbita argyrosperma as revealed by the genome of its wild relative.</title>
        <authorList>
            <person name="Barrera-Redondo J."/>
            <person name="Sanchez-de la Vega G."/>
            <person name="Aguirre-Liguori J.A."/>
            <person name="Castellanos-Morales G."/>
            <person name="Gutierrez-Guerrero Y.T."/>
            <person name="Aguirre-Dugua X."/>
            <person name="Aguirre-Planter E."/>
            <person name="Tenaillon M.I."/>
            <person name="Lira-Saade R."/>
            <person name="Eguiarte L.E."/>
        </authorList>
    </citation>
    <scope>NUCLEOTIDE SEQUENCE [LARGE SCALE GENOMIC DNA]</scope>
    <source>
        <strain evidence="26">JBR-2021</strain>
    </source>
</reference>
<evidence type="ECO:0000256" key="17">
    <source>
        <dbReference type="ARBA" id="ARBA00023170"/>
    </source>
</evidence>
<evidence type="ECO:0000256" key="16">
    <source>
        <dbReference type="ARBA" id="ARBA00023136"/>
    </source>
</evidence>
<dbReference type="FunFam" id="3.80.10.10:FF:000095">
    <property type="entry name" value="LRR receptor-like serine/threonine-protein kinase GSO1"/>
    <property type="match status" value="1"/>
</dbReference>
<keyword evidence="4" id="KW-0134">Cell wall</keyword>
<evidence type="ECO:0000313" key="27">
    <source>
        <dbReference type="Proteomes" id="UP000685013"/>
    </source>
</evidence>
<feature type="binding site" evidence="22">
    <location>
        <position position="552"/>
    </location>
    <ligand>
        <name>ATP</name>
        <dbReference type="ChEBI" id="CHEBI:30616"/>
    </ligand>
</feature>